<feature type="binding site" evidence="10">
    <location>
        <position position="31"/>
    </location>
    <ligand>
        <name>pyruvate</name>
        <dbReference type="ChEBI" id="CHEBI:15361"/>
    </ligand>
</feature>
<dbReference type="SUPFAM" id="SSF54862">
    <property type="entry name" value="4Fe-4S ferredoxins"/>
    <property type="match status" value="1"/>
</dbReference>
<feature type="binding site" evidence="10">
    <location>
        <begin position="990"/>
        <end position="993"/>
    </location>
    <ligand>
        <name>thiamine diphosphate</name>
        <dbReference type="ChEBI" id="CHEBI:58937"/>
    </ligand>
</feature>
<evidence type="ECO:0000256" key="8">
    <source>
        <dbReference type="ARBA" id="ARBA00023014"/>
    </source>
</evidence>
<dbReference type="Pfam" id="PF12838">
    <property type="entry name" value="Fer4_7"/>
    <property type="match status" value="1"/>
</dbReference>
<feature type="site" description="Important for catalytic activity" evidence="11">
    <location>
        <position position="1024"/>
    </location>
</feature>
<feature type="binding site" evidence="12">
    <location>
        <position position="859"/>
    </location>
    <ligand>
        <name>[4Fe-4S] cluster</name>
        <dbReference type="ChEBI" id="CHEBI:49883"/>
        <label>3</label>
    </ligand>
</feature>
<evidence type="ECO:0000256" key="10">
    <source>
        <dbReference type="PIRSR" id="PIRSR000159-1"/>
    </source>
</evidence>
<dbReference type="GO" id="GO:0016903">
    <property type="term" value="F:oxidoreductase activity, acting on the aldehyde or oxo group of donors"/>
    <property type="evidence" value="ECO:0007669"/>
    <property type="project" value="InterPro"/>
</dbReference>
<dbReference type="InterPro" id="IPR037112">
    <property type="entry name" value="Pyrv-flavodox_OxR_EKR_sf"/>
</dbReference>
<keyword evidence="3 12" id="KW-0004">4Fe-4S</keyword>
<feature type="site" description="Important for catalytic activity" evidence="11">
    <location>
        <position position="31"/>
    </location>
</feature>
<dbReference type="GO" id="GO:0022900">
    <property type="term" value="P:electron transport chain"/>
    <property type="evidence" value="ECO:0007669"/>
    <property type="project" value="InterPro"/>
</dbReference>
<keyword evidence="6 9" id="KW-0560">Oxidoreductase</keyword>
<feature type="binding site" evidence="12">
    <location>
        <position position="831"/>
    </location>
    <ligand>
        <name>[4Fe-4S] cluster</name>
        <dbReference type="ChEBI" id="CHEBI:49883"/>
        <label>3</label>
    </ligand>
</feature>
<dbReference type="PROSITE" id="PS51379">
    <property type="entry name" value="4FE4S_FER_2"/>
    <property type="match status" value="2"/>
</dbReference>
<dbReference type="PANTHER" id="PTHR32154">
    <property type="entry name" value="PYRUVATE-FLAVODOXIN OXIDOREDUCTASE-RELATED"/>
    <property type="match status" value="1"/>
</dbReference>
<dbReference type="AlphaFoldDB" id="A0A4T9TE85"/>
<evidence type="ECO:0000259" key="13">
    <source>
        <dbReference type="PROSITE" id="PS51379"/>
    </source>
</evidence>
<dbReference type="FunFam" id="3.40.50.920:FF:000007">
    <property type="entry name" value="Pyruvate:ferredoxin (Flavodoxin) oxidoreductase"/>
    <property type="match status" value="1"/>
</dbReference>
<dbReference type="OrthoDB" id="9794954at2"/>
<keyword evidence="7 12" id="KW-0408">Iron</keyword>
<evidence type="ECO:0000256" key="4">
    <source>
        <dbReference type="ARBA" id="ARBA00022723"/>
    </source>
</evidence>
<protein>
    <submittedName>
        <fullName evidence="14">Pyruvate:ferredoxin (Flavodoxin) oxidoreductase</fullName>
    </submittedName>
</protein>
<feature type="site" description="Important for catalytic activity" evidence="11">
    <location>
        <position position="114"/>
    </location>
</feature>
<evidence type="ECO:0000256" key="9">
    <source>
        <dbReference type="PIRNR" id="PIRNR000159"/>
    </source>
</evidence>
<feature type="binding site" evidence="12">
    <location>
        <position position="707"/>
    </location>
    <ligand>
        <name>[4Fe-4S] cluster</name>
        <dbReference type="ChEBI" id="CHEBI:49883"/>
        <label>1</label>
    </ligand>
</feature>
<dbReference type="InterPro" id="IPR017896">
    <property type="entry name" value="4Fe4S_Fe-S-bd"/>
</dbReference>
<dbReference type="RefSeq" id="WP_136845798.1">
    <property type="nucleotide sequence ID" value="NZ_CANPEU010000024.1"/>
</dbReference>
<dbReference type="Gene3D" id="4.10.780.10">
    <property type="entry name" value="Pyruvate-flavodoxin oxidoreductase, EKR domain"/>
    <property type="match status" value="1"/>
</dbReference>
<dbReference type="InterPro" id="IPR033412">
    <property type="entry name" value="PFOR_II"/>
</dbReference>
<dbReference type="InterPro" id="IPR019456">
    <property type="entry name" value="Pyrv-flavodox_OxRtase_EKR"/>
</dbReference>
<dbReference type="Gene3D" id="3.30.70.20">
    <property type="match status" value="1"/>
</dbReference>
<dbReference type="FunFam" id="3.40.920.10:FF:000001">
    <property type="entry name" value="Pyruvate:ferredoxin (Flavodoxin) oxidoreductase"/>
    <property type="match status" value="1"/>
</dbReference>
<evidence type="ECO:0000256" key="7">
    <source>
        <dbReference type="ARBA" id="ARBA00023004"/>
    </source>
</evidence>
<comment type="caution">
    <text evidence="14">The sequence shown here is derived from an EMBL/GenBank/DDBJ whole genome shotgun (WGS) entry which is preliminary data.</text>
</comment>
<feature type="domain" description="4Fe-4S ferredoxin-type" evidence="13">
    <location>
        <begin position="698"/>
        <end position="727"/>
    </location>
</feature>
<evidence type="ECO:0000256" key="1">
    <source>
        <dbReference type="ARBA" id="ARBA00009032"/>
    </source>
</evidence>
<dbReference type="CDD" id="cd07034">
    <property type="entry name" value="TPP_PYR_PFOR_IOR-alpha_like"/>
    <property type="match status" value="1"/>
</dbReference>
<keyword evidence="4 12" id="KW-0479">Metal-binding</keyword>
<dbReference type="InterPro" id="IPR019752">
    <property type="entry name" value="Pyrv/ketoisovalerate_OxRed_cat"/>
</dbReference>
<reference evidence="14 15" key="1">
    <citation type="submission" date="2019-04" db="EMBL/GenBank/DDBJ databases">
        <title>Microbes associate with the intestines of laboratory mice.</title>
        <authorList>
            <person name="Navarre W."/>
            <person name="Wong E."/>
            <person name="Huang K.C."/>
            <person name="Tropini C."/>
            <person name="Ng K."/>
            <person name="Yu B."/>
        </authorList>
    </citation>
    <scope>NUCLEOTIDE SEQUENCE [LARGE SCALE GENOMIC DNA]</scope>
    <source>
        <strain evidence="14 15">NM48_B13</strain>
    </source>
</reference>
<dbReference type="SUPFAM" id="SSF53323">
    <property type="entry name" value="Pyruvate-ferredoxin oxidoreductase, PFOR, domain III"/>
    <property type="match status" value="1"/>
</dbReference>
<dbReference type="EMBL" id="SSTM01000003">
    <property type="protein sequence ID" value="TJW10842.1"/>
    <property type="molecule type" value="Genomic_DNA"/>
</dbReference>
<dbReference type="InterPro" id="IPR002880">
    <property type="entry name" value="Pyrv_Fd/Flavodoxin_OxRdtase_N"/>
</dbReference>
<evidence type="ECO:0000256" key="11">
    <source>
        <dbReference type="PIRSR" id="PIRSR000159-2"/>
    </source>
</evidence>
<dbReference type="InterPro" id="IPR002869">
    <property type="entry name" value="Pyrv_flavodox_OxRed_cen"/>
</dbReference>
<dbReference type="Pfam" id="PF10371">
    <property type="entry name" value="EKR"/>
    <property type="match status" value="1"/>
</dbReference>
<name>A0A4T9TE85_9ACTN</name>
<dbReference type="Gene3D" id="3.40.50.970">
    <property type="match status" value="2"/>
</dbReference>
<dbReference type="SUPFAM" id="SSF52922">
    <property type="entry name" value="TK C-terminal domain-like"/>
    <property type="match status" value="1"/>
</dbReference>
<dbReference type="GO" id="GO:0051539">
    <property type="term" value="F:4 iron, 4 sulfur cluster binding"/>
    <property type="evidence" value="ECO:0007669"/>
    <property type="project" value="UniProtKB-KW"/>
</dbReference>
<evidence type="ECO:0000313" key="15">
    <source>
        <dbReference type="Proteomes" id="UP000309454"/>
    </source>
</evidence>
<feature type="binding site" evidence="10">
    <location>
        <position position="836"/>
    </location>
    <ligand>
        <name>thiamine diphosphate</name>
        <dbReference type="ChEBI" id="CHEBI:58937"/>
    </ligand>
</feature>
<dbReference type="InterPro" id="IPR050722">
    <property type="entry name" value="Pyruvate:ferred/Flavod_OxRd"/>
</dbReference>
<evidence type="ECO:0000256" key="5">
    <source>
        <dbReference type="ARBA" id="ARBA00022982"/>
    </source>
</evidence>
<feature type="site" description="Important for catalytic activity" evidence="11">
    <location>
        <position position="64"/>
    </location>
</feature>
<dbReference type="PROSITE" id="PS00198">
    <property type="entry name" value="4FE4S_FER_1"/>
    <property type="match status" value="2"/>
</dbReference>
<dbReference type="NCBIfam" id="TIGR02176">
    <property type="entry name" value="pyruv_ox_red"/>
    <property type="match status" value="1"/>
</dbReference>
<feature type="binding site" evidence="12">
    <location>
        <position position="710"/>
    </location>
    <ligand>
        <name>[4Fe-4S] cluster</name>
        <dbReference type="ChEBI" id="CHEBI:49883"/>
        <label>1</label>
    </ligand>
</feature>
<dbReference type="FunFam" id="3.40.50.970:FF:000012">
    <property type="entry name" value="Pyruvate:ferredoxin (Flavodoxin) oxidoreductase"/>
    <property type="match status" value="1"/>
</dbReference>
<evidence type="ECO:0000256" key="2">
    <source>
        <dbReference type="ARBA" id="ARBA00022448"/>
    </source>
</evidence>
<feature type="binding site" evidence="12">
    <location>
        <position position="769"/>
    </location>
    <ligand>
        <name>[4Fe-4S] cluster</name>
        <dbReference type="ChEBI" id="CHEBI:49883"/>
        <label>2</label>
    </ligand>
</feature>
<evidence type="ECO:0000256" key="6">
    <source>
        <dbReference type="ARBA" id="ARBA00023002"/>
    </source>
</evidence>
<dbReference type="InterPro" id="IPR029061">
    <property type="entry name" value="THDP-binding"/>
</dbReference>
<dbReference type="GO" id="GO:0006979">
    <property type="term" value="P:response to oxidative stress"/>
    <property type="evidence" value="ECO:0007669"/>
    <property type="project" value="TreeGrafter"/>
</dbReference>
<feature type="binding site" evidence="12">
    <location>
        <position position="773"/>
    </location>
    <ligand>
        <name>[4Fe-4S] cluster</name>
        <dbReference type="ChEBI" id="CHEBI:49883"/>
        <label>1</label>
    </ligand>
</feature>
<comment type="similarity">
    <text evidence="1 9">Belongs to the pyruvate:ferredoxin/flavodoxin oxidoreductase family.</text>
</comment>
<feature type="domain" description="4Fe-4S ferredoxin-type" evidence="13">
    <location>
        <begin position="754"/>
        <end position="785"/>
    </location>
</feature>
<feature type="binding site" evidence="12">
    <location>
        <position position="717"/>
    </location>
    <ligand>
        <name>[4Fe-4S] cluster</name>
        <dbReference type="ChEBI" id="CHEBI:49883"/>
        <label>2</label>
    </ligand>
</feature>
<dbReference type="SUPFAM" id="SSF52518">
    <property type="entry name" value="Thiamin diphosphate-binding fold (THDP-binding)"/>
    <property type="match status" value="2"/>
</dbReference>
<dbReference type="GO" id="GO:0005506">
    <property type="term" value="F:iron ion binding"/>
    <property type="evidence" value="ECO:0007669"/>
    <property type="project" value="InterPro"/>
</dbReference>
<sequence>MASERKPMDGMTAAAYAAYALSEAAVIFPITPASRMAETVEAWSAAGKKNLLGQPVMVKEMQSEKGVAGMVHGSLAGGALTSTFTASQGLMLMIPNLYKIAGELLPGVFHITSRSLSAHALSIFGDHQDIMAIRPSGICMLASNSVQECMDLSLVAHLSAIQGSLPFAHFFDGFRTSDEITTIDTISPEAMRGLVDWDAVQRFKAQAMDCQNPMMRGTDQNPDIYFQNREAANRYYNAMPAIVQANMDKVAQLTGRAYHLFDYVGAPDATRVVAAMGSACDTLAEAAAHLNAQGQKVGVLKVRLYRPFDATAAMAALPNTVQVLAALDRTKEPGSQGEPLLQDLVQAAFDSGRKMDVIGGRYGLSSKEFSPADAIAVFDHLRLFSGEAAGAESGADKALRRFTVGITDDVTRLSIPVGPAVNTLPNNRYQQSIFYGFGSDGTVGANKQAAKMVGDATGSYVQEYSWFDGKKSGGLTISYQRFSNAPIHSPYLVEEADYIGCHKDIYPLRGYPMLDHLKDGGIFVLNCPWGSLEALGAHLPAAFKQALAAKHARFFQIDANKLAQEVGLGPRINMIMETAFFKLAGVMDFEQAVELLKRDIATLYAAKGQKVIDANIAAIDQTAARLKEVRYPASWAHAKTGAVASNAQAIAEGPAYIRDYFAPISRLEGNQLPVSAMHPAGFQPLGSTAYEKRRVAVNIPEWDVDKCIQCYQCATVCPHAAIRPFVAAPAELEGAPDAFATKPATLAALKGKQLRIQVFPEDCVGCGSCADNCPAPGKALVMKPLSSQLDAQRENLAFAQKNISPKDHLAAPTTVATLQLQQPLLQFSGCCGGCGETPHVKMLTQLFGDRLIIANATGCSSIWGAYSPSMPYCANKRGHGPAWGNSLFEDNAEYGFGITRALDVRRSGLTNLLQQQLADGSSQMDEETRSLIEDWLEFKDEPNAAGNLGRIICENLEAYRPATSEEASRIQRILAEKTLFQKKSVWIVGGDGWAYDIDFDGLDEVLASKQNVNILVLDTEGYSNTGGEMSKATQLGSVSGFSLDGKPTPKKKLGRMMLQYDYVYVANICLGANMQQTIDAFREAESYNGPSIVVALCPCISWGIHGGMATNIRLAKEGVKAGFWPLFRFDPRRAAAGKDPLQVDYAQPTGNMEEFLNKQNRFTALAGRLPQHSALLQSELAKEGTDDYRTLTNLAGVYQRAECDSRSNSLGRDSISA</sequence>
<feature type="binding site" evidence="12">
    <location>
        <position position="766"/>
    </location>
    <ligand>
        <name>[4Fe-4S] cluster</name>
        <dbReference type="ChEBI" id="CHEBI:49883"/>
        <label>2</label>
    </ligand>
</feature>
<keyword evidence="5 9" id="KW-0249">Electron transport</keyword>
<keyword evidence="14" id="KW-0670">Pyruvate</keyword>
<dbReference type="Gene3D" id="3.40.50.920">
    <property type="match status" value="1"/>
</dbReference>
<comment type="cofactor">
    <cofactor evidence="12">
        <name>[4Fe-4S] cluster</name>
        <dbReference type="ChEBI" id="CHEBI:49883"/>
    </cofactor>
    <text evidence="12">Binds 3 [4Fe-4S] clusters per subunit.</text>
</comment>
<dbReference type="Proteomes" id="UP000309454">
    <property type="component" value="Unassembled WGS sequence"/>
</dbReference>
<dbReference type="PIRSF" id="PIRSF000159">
    <property type="entry name" value="NifJ"/>
    <property type="match status" value="1"/>
</dbReference>
<evidence type="ECO:0000313" key="14">
    <source>
        <dbReference type="EMBL" id="TJW10842.1"/>
    </source>
</evidence>
<feature type="binding site" evidence="10">
    <location>
        <position position="64"/>
    </location>
    <ligand>
        <name>thiamine diphosphate</name>
        <dbReference type="ChEBI" id="CHEBI:58937"/>
    </ligand>
</feature>
<proteinExistence type="inferred from homology"/>
<feature type="binding site" evidence="12">
    <location>
        <position position="713"/>
    </location>
    <ligand>
        <name>[4Fe-4S] cluster</name>
        <dbReference type="ChEBI" id="CHEBI:49883"/>
        <label>1</label>
    </ligand>
</feature>
<keyword evidence="2 9" id="KW-0813">Transport</keyword>
<organism evidence="14 15">
    <name type="scientific">Parvibacter caecicola</name>
    <dbReference type="NCBI Taxonomy" id="747645"/>
    <lineage>
        <taxon>Bacteria</taxon>
        <taxon>Bacillati</taxon>
        <taxon>Actinomycetota</taxon>
        <taxon>Coriobacteriia</taxon>
        <taxon>Coriobacteriales</taxon>
        <taxon>Coriobacteriaceae</taxon>
        <taxon>Parvibacter</taxon>
    </lineage>
</organism>
<accession>A0A4T9TE85</accession>
<feature type="binding site" evidence="10">
    <location>
        <position position="859"/>
    </location>
    <ligand>
        <name>thiamine diphosphate</name>
        <dbReference type="ChEBI" id="CHEBI:58937"/>
    </ligand>
</feature>
<gene>
    <name evidence="14" type="primary">nifJ</name>
    <name evidence="14" type="ORF">E5982_06115</name>
</gene>
<dbReference type="Pfam" id="PF17147">
    <property type="entry name" value="PFOR_II"/>
    <property type="match status" value="1"/>
</dbReference>
<dbReference type="Gene3D" id="3.40.920.10">
    <property type="entry name" value="Pyruvate-ferredoxin oxidoreductase, PFOR, domain III"/>
    <property type="match status" value="1"/>
</dbReference>
<evidence type="ECO:0000256" key="12">
    <source>
        <dbReference type="PIRSR" id="PIRSR000159-50"/>
    </source>
</evidence>
<feature type="binding site" evidence="12">
    <location>
        <position position="763"/>
    </location>
    <ligand>
        <name>[4Fe-4S] cluster</name>
        <dbReference type="ChEBI" id="CHEBI:49883"/>
        <label>2</label>
    </ligand>
</feature>
<dbReference type="Pfam" id="PF01855">
    <property type="entry name" value="POR_N"/>
    <property type="match status" value="1"/>
</dbReference>
<dbReference type="FunFam" id="3.30.70.20:FF:000022">
    <property type="entry name" value="Pyruvate:ferredoxin (Flavodoxin) oxidoreductase"/>
    <property type="match status" value="1"/>
</dbReference>
<dbReference type="InterPro" id="IPR017900">
    <property type="entry name" value="4Fe4S_Fe_S_CS"/>
</dbReference>
<feature type="binding site" evidence="10">
    <location>
        <begin position="1019"/>
        <end position="1024"/>
    </location>
    <ligand>
        <name>thiamine diphosphate</name>
        <dbReference type="ChEBI" id="CHEBI:58937"/>
    </ligand>
</feature>
<evidence type="ECO:0000256" key="3">
    <source>
        <dbReference type="ARBA" id="ARBA00022485"/>
    </source>
</evidence>
<feature type="binding site" evidence="10">
    <location>
        <position position="114"/>
    </location>
    <ligand>
        <name>pyruvate</name>
        <dbReference type="ChEBI" id="CHEBI:15361"/>
    </ligand>
</feature>
<dbReference type="PANTHER" id="PTHR32154:SF0">
    <property type="entry name" value="PYRUVATE-FLAVODOXIN OXIDOREDUCTASE-RELATED"/>
    <property type="match status" value="1"/>
</dbReference>
<keyword evidence="15" id="KW-1185">Reference proteome</keyword>
<dbReference type="GO" id="GO:0000287">
    <property type="term" value="F:magnesium ion binding"/>
    <property type="evidence" value="ECO:0007669"/>
    <property type="project" value="UniProtKB-ARBA"/>
</dbReference>
<feature type="binding site" evidence="12">
    <location>
        <position position="1099"/>
    </location>
    <ligand>
        <name>[4Fe-4S] cluster</name>
        <dbReference type="ChEBI" id="CHEBI:49883"/>
        <label>3</label>
    </ligand>
</feature>
<dbReference type="InterPro" id="IPR011895">
    <property type="entry name" value="Pyrv_flavodox_OxRed"/>
</dbReference>
<dbReference type="Pfam" id="PF01558">
    <property type="entry name" value="POR"/>
    <property type="match status" value="1"/>
</dbReference>
<dbReference type="InterPro" id="IPR009014">
    <property type="entry name" value="Transketo_C/PFOR_II"/>
</dbReference>
<dbReference type="SMART" id="SM00890">
    <property type="entry name" value="EKR"/>
    <property type="match status" value="1"/>
</dbReference>
<keyword evidence="8 12" id="KW-0411">Iron-sulfur</keyword>
<feature type="binding site" evidence="12">
    <location>
        <position position="834"/>
    </location>
    <ligand>
        <name>[4Fe-4S] cluster</name>
        <dbReference type="ChEBI" id="CHEBI:49883"/>
        <label>3</label>
    </ligand>
</feature>